<organism evidence="25 26">
    <name type="scientific">Dovyalis caffra</name>
    <dbReference type="NCBI Taxonomy" id="77055"/>
    <lineage>
        <taxon>Eukaryota</taxon>
        <taxon>Viridiplantae</taxon>
        <taxon>Streptophyta</taxon>
        <taxon>Embryophyta</taxon>
        <taxon>Tracheophyta</taxon>
        <taxon>Spermatophyta</taxon>
        <taxon>Magnoliopsida</taxon>
        <taxon>eudicotyledons</taxon>
        <taxon>Gunneridae</taxon>
        <taxon>Pentapetalae</taxon>
        <taxon>rosids</taxon>
        <taxon>fabids</taxon>
        <taxon>Malpighiales</taxon>
        <taxon>Salicaceae</taxon>
        <taxon>Flacourtieae</taxon>
        <taxon>Dovyalis</taxon>
    </lineage>
</organism>
<dbReference type="InterPro" id="IPR000823">
    <property type="entry name" value="Peroxidase_pln"/>
</dbReference>
<comment type="cofactor">
    <cofactor evidence="20">
        <name>Ca(2+)</name>
        <dbReference type="ChEBI" id="CHEBI:29108"/>
    </cofactor>
    <text evidence="20">Binds 2 calcium ions per subunit.</text>
</comment>
<keyword evidence="17" id="KW-0539">Nucleus</keyword>
<evidence type="ECO:0000256" key="7">
    <source>
        <dbReference type="ARBA" id="ARBA00022552"/>
    </source>
</evidence>
<accession>A0AAV1RMK4</accession>
<dbReference type="FunFam" id="1.10.420.10:FF:000001">
    <property type="entry name" value="Peroxidase"/>
    <property type="match status" value="1"/>
</dbReference>
<dbReference type="GO" id="GO:0020037">
    <property type="term" value="F:heme binding"/>
    <property type="evidence" value="ECO:0007669"/>
    <property type="project" value="InterPro"/>
</dbReference>
<keyword evidence="23" id="KW-0175">Coiled coil</keyword>
<dbReference type="PROSITE" id="PS00436">
    <property type="entry name" value="PEROXIDASE_2"/>
    <property type="match status" value="1"/>
</dbReference>
<feature type="binding site" evidence="19">
    <location>
        <position position="880"/>
    </location>
    <ligand>
        <name>substrate</name>
    </ligand>
</feature>
<dbReference type="InterPro" id="IPR011990">
    <property type="entry name" value="TPR-like_helical_dom_sf"/>
</dbReference>
<feature type="binding site" evidence="20">
    <location>
        <position position="792"/>
    </location>
    <ligand>
        <name>Ca(2+)</name>
        <dbReference type="ChEBI" id="CHEBI:29108"/>
        <label>1</label>
    </ligand>
</feature>
<keyword evidence="10 20" id="KW-0479">Metal-binding</keyword>
<evidence type="ECO:0000256" key="19">
    <source>
        <dbReference type="PIRSR" id="PIRSR600823-2"/>
    </source>
</evidence>
<dbReference type="Gene3D" id="1.25.40.10">
    <property type="entry name" value="Tetratricopeptide repeat domain"/>
    <property type="match status" value="2"/>
</dbReference>
<evidence type="ECO:0000256" key="15">
    <source>
        <dbReference type="ARBA" id="ARBA00023157"/>
    </source>
</evidence>
<comment type="cofactor">
    <cofactor evidence="20">
        <name>heme b</name>
        <dbReference type="ChEBI" id="CHEBI:60344"/>
    </cofactor>
    <text evidence="20">Binds 1 heme b (iron(II)-protoporphyrin IX) group per subunit.</text>
</comment>
<keyword evidence="7" id="KW-0698">rRNA processing</keyword>
<dbReference type="GO" id="GO:0140825">
    <property type="term" value="F:lactoperoxidase activity"/>
    <property type="evidence" value="ECO:0007669"/>
    <property type="project" value="UniProtKB-EC"/>
</dbReference>
<evidence type="ECO:0000256" key="3">
    <source>
        <dbReference type="ARBA" id="ARBA00004604"/>
    </source>
</evidence>
<evidence type="ECO:0000256" key="22">
    <source>
        <dbReference type="PIRSR" id="PIRSR600823-5"/>
    </source>
</evidence>
<sequence>MADTVQYKLERMVDELDDLERKGIFTRQEIAEIVKQRRKFEYRLKRPSPLKQDFLAYIEYETQLNSLRRLRKKSVARELVKQGVKKRRRFRKSVSDFAGVSRIVEIYRLAVMRFKGDIELWFRYLEFCKDNKNGRMKKVLAQLIRFHPKVPGVWIYAAAWEFDHNLNVSAARALMQNGLRVCPHSEELWVEYLRMELTYLNKLKARKVALGEEKENVAHDYDMLLDEERGNDDGSNAVTEESEKKVDLFREKGLSILQTIYTGAVEALPSSFGLRKRLLEILEATDLTHSEEMHKEMLSDMKRDFSSEPEYWDWLARLEMADSKSMPEMSETLELSQLQKAIQVYEEALQFVPSSMMFNLYIKFLMEAIAPNGGENEPSKLSSPTKDYISHLLVVYEKAEAVGCITEVLACQYVSFYLQLGRFDEARRLADRLCSGKLSDSVKLWSLRASMEIKYFTTDTFTPNKDDLQSVLGLLRSALTKVSLSQAEDLWLMALKFFAKEKKYLDKLVEMSLISAAKDGGSDDGFSLPFAVVNFMLQKDGIQQARKTYKRFLALPHPGLAFYRHCIELEVNLASGGDKDCLANARKLYESALATYDQNVSLWQDYHTMEIKLGTSETANAVYWRARKTLKNSAAFVAAPDLVFIQMFHGRGIKLDWMLDCKFVYTLVEYNYSADLFDKASGFAANFTGGPCRIKLEKFLCKALYFSRIKLEKLEFNLSGDMEHNSFKLPCVHLLCLLLLSSLVSCQLNYKFYDYTCPSLTKIIRSGVLSAMTNDTRMAASLLRLHFHDCFVNGCDGSVLLDGGEKNAFPNQNSARGFEVIDDIKANLEKACPATVSCTDILALTAREAVYLSGGPYWFLPLGRRDGLTASENDANQQLPGFSEPLENITAKFTSKGLELKDVVVLSGAHTIGFAQCFTFKSRLYDFGGSGNPDPQLEKSLLTGLQSTCPNQDDSNAKLAPLDSATSSKFDNLYYKLLLNNSGLLQSDQALMGDNTTASLVLNYSKFPYLFSKDFGASMVKMANIGVLTGQNGEIRRSCRSVN</sequence>
<dbReference type="InterPro" id="IPR033905">
    <property type="entry name" value="Secretory_peroxidase"/>
</dbReference>
<evidence type="ECO:0000256" key="5">
    <source>
        <dbReference type="ARBA" id="ARBA00010734"/>
    </source>
</evidence>
<dbReference type="PANTHER" id="PTHR23271:SF1">
    <property type="entry name" value="U3 SMALL NUCLEOLAR RNA-ASSOCIATED PROTEIN 6 HOMOLOG"/>
    <property type="match status" value="1"/>
</dbReference>
<keyword evidence="12 20" id="KW-0106">Calcium</keyword>
<feature type="binding site" evidence="20">
    <location>
        <position position="789"/>
    </location>
    <ligand>
        <name>Ca(2+)</name>
        <dbReference type="ChEBI" id="CHEBI:29108"/>
        <label>1</label>
    </ligand>
</feature>
<dbReference type="PRINTS" id="PR00461">
    <property type="entry name" value="PLPEROXIDASE"/>
</dbReference>
<evidence type="ECO:0000256" key="2">
    <source>
        <dbReference type="ARBA" id="ARBA00002322"/>
    </source>
</evidence>
<dbReference type="InterPro" id="IPR013949">
    <property type="entry name" value="Utp6"/>
</dbReference>
<keyword evidence="8" id="KW-0575">Peroxidase</keyword>
<keyword evidence="9" id="KW-0349">Heme</keyword>
<keyword evidence="13" id="KW-0560">Oxidoreductase</keyword>
<keyword evidence="15 22" id="KW-1015">Disulfide bond</keyword>
<comment type="function">
    <text evidence="2">Removal of H(2)O(2), oxidation of toxic reductants, biosynthesis and degradation of lignin, suberization, auxin catabolism, response to environmental stresses such as wounding, pathogen attack and oxidative stress. These functions might be dependent on each isozyme/isoform in each plant tissue.</text>
</comment>
<dbReference type="InterPro" id="IPR002016">
    <property type="entry name" value="Haem_peroxidase"/>
</dbReference>
<dbReference type="InterPro" id="IPR056907">
    <property type="entry name" value="UTP6_C"/>
</dbReference>
<feature type="binding site" evidence="20">
    <location>
        <position position="796"/>
    </location>
    <ligand>
        <name>Ca(2+)</name>
        <dbReference type="ChEBI" id="CHEBI:29108"/>
        <label>1</label>
    </ligand>
</feature>
<comment type="subcellular location">
    <subcellularLocation>
        <location evidence="3">Nucleus</location>
        <location evidence="3">Nucleolus</location>
    </subcellularLocation>
</comment>
<evidence type="ECO:0000256" key="17">
    <source>
        <dbReference type="ARBA" id="ARBA00023242"/>
    </source>
</evidence>
<dbReference type="GO" id="GO:0006979">
    <property type="term" value="P:response to oxidative stress"/>
    <property type="evidence" value="ECO:0007669"/>
    <property type="project" value="InterPro"/>
</dbReference>
<feature type="binding site" evidence="20">
    <location>
        <position position="966"/>
    </location>
    <ligand>
        <name>Ca(2+)</name>
        <dbReference type="ChEBI" id="CHEBI:29108"/>
        <label>2</label>
    </ligand>
</feature>
<evidence type="ECO:0000256" key="10">
    <source>
        <dbReference type="ARBA" id="ARBA00022723"/>
    </source>
</evidence>
<comment type="similarity">
    <text evidence="5">Belongs to the UTP6 family.</text>
</comment>
<name>A0AAV1RMK4_9ROSI</name>
<dbReference type="GO" id="GO:0032040">
    <property type="term" value="C:small-subunit processome"/>
    <property type="evidence" value="ECO:0007669"/>
    <property type="project" value="TreeGrafter"/>
</dbReference>
<feature type="disulfide bond" evidence="22">
    <location>
        <begin position="838"/>
        <end position="1039"/>
    </location>
</feature>
<dbReference type="CDD" id="cd00693">
    <property type="entry name" value="secretory_peroxidase"/>
    <property type="match status" value="1"/>
</dbReference>
<evidence type="ECO:0000256" key="12">
    <source>
        <dbReference type="ARBA" id="ARBA00022837"/>
    </source>
</evidence>
<keyword evidence="16" id="KW-0325">Glycoprotein</keyword>
<dbReference type="PROSITE" id="PS50873">
    <property type="entry name" value="PEROXIDASE_4"/>
    <property type="match status" value="1"/>
</dbReference>
<dbReference type="InterPro" id="IPR055347">
    <property type="entry name" value="UTP6_N"/>
</dbReference>
<gene>
    <name evidence="25" type="ORF">DCAF_LOCUS12663</name>
</gene>
<dbReference type="GO" id="GO:0042744">
    <property type="term" value="P:hydrogen peroxide catabolic process"/>
    <property type="evidence" value="ECO:0007669"/>
    <property type="project" value="InterPro"/>
</dbReference>
<feature type="binding site" evidence="20">
    <location>
        <position position="798"/>
    </location>
    <ligand>
        <name>Ca(2+)</name>
        <dbReference type="ChEBI" id="CHEBI:29108"/>
        <label>1</label>
    </ligand>
</feature>
<feature type="binding site" evidence="20">
    <location>
        <position position="971"/>
    </location>
    <ligand>
        <name>Ca(2+)</name>
        <dbReference type="ChEBI" id="CHEBI:29108"/>
        <label>2</label>
    </ligand>
</feature>
<dbReference type="InterPro" id="IPR019794">
    <property type="entry name" value="Peroxidases_AS"/>
</dbReference>
<dbReference type="Proteomes" id="UP001314170">
    <property type="component" value="Unassembled WGS sequence"/>
</dbReference>
<evidence type="ECO:0000256" key="8">
    <source>
        <dbReference type="ARBA" id="ARBA00022559"/>
    </source>
</evidence>
<dbReference type="InterPro" id="IPR003107">
    <property type="entry name" value="HAT"/>
</dbReference>
<evidence type="ECO:0000256" key="4">
    <source>
        <dbReference type="ARBA" id="ARBA00006873"/>
    </source>
</evidence>
<dbReference type="Pfam" id="PF08640">
    <property type="entry name" value="U3_assoc_6"/>
    <property type="match status" value="1"/>
</dbReference>
<dbReference type="InterPro" id="IPR019793">
    <property type="entry name" value="Peroxidases_heam-ligand_BS"/>
</dbReference>
<feature type="coiled-coil region" evidence="23">
    <location>
        <begin position="2"/>
        <end position="29"/>
    </location>
</feature>
<evidence type="ECO:0000256" key="21">
    <source>
        <dbReference type="PIRSR" id="PIRSR600823-4"/>
    </source>
</evidence>
<comment type="catalytic activity">
    <reaction evidence="1">
        <text>2 a phenolic donor + H2O2 = 2 a phenolic radical donor + 2 H2O</text>
        <dbReference type="Rhea" id="RHEA:56136"/>
        <dbReference type="ChEBI" id="CHEBI:15377"/>
        <dbReference type="ChEBI" id="CHEBI:16240"/>
        <dbReference type="ChEBI" id="CHEBI:139520"/>
        <dbReference type="ChEBI" id="CHEBI:139521"/>
        <dbReference type="EC" id="1.11.1.7"/>
    </reaction>
</comment>
<dbReference type="SUPFAM" id="SSF48452">
    <property type="entry name" value="TPR-like"/>
    <property type="match status" value="3"/>
</dbReference>
<evidence type="ECO:0000256" key="18">
    <source>
        <dbReference type="PIRSR" id="PIRSR600823-1"/>
    </source>
</evidence>
<evidence type="ECO:0000256" key="20">
    <source>
        <dbReference type="PIRSR" id="PIRSR600823-3"/>
    </source>
</evidence>
<dbReference type="PANTHER" id="PTHR23271">
    <property type="entry name" value="HEPATOCELLULAR CARCINOMA-ASSOCIATED ANTIGEN 66"/>
    <property type="match status" value="1"/>
</dbReference>
<dbReference type="InterPro" id="IPR010255">
    <property type="entry name" value="Haem_peroxidase_sf"/>
</dbReference>
<keyword evidence="11" id="KW-0677">Repeat</keyword>
<dbReference type="AlphaFoldDB" id="A0AAV1RMK4"/>
<keyword evidence="14 20" id="KW-0408">Iron</keyword>
<feature type="binding site" description="axial binding residue" evidence="20">
    <location>
        <position position="910"/>
    </location>
    <ligand>
        <name>heme b</name>
        <dbReference type="ChEBI" id="CHEBI:60344"/>
    </ligand>
    <ligandPart>
        <name>Fe</name>
        <dbReference type="ChEBI" id="CHEBI:18248"/>
    </ligandPart>
</feature>
<dbReference type="GO" id="GO:0000462">
    <property type="term" value="P:maturation of SSU-rRNA from tricistronic rRNA transcript (SSU-rRNA, 5.8S rRNA, LSU-rRNA)"/>
    <property type="evidence" value="ECO:0007669"/>
    <property type="project" value="InterPro"/>
</dbReference>
<feature type="binding site" evidence="20">
    <location>
        <position position="963"/>
    </location>
    <ligand>
        <name>Ca(2+)</name>
        <dbReference type="ChEBI" id="CHEBI:29108"/>
        <label>2</label>
    </ligand>
</feature>
<dbReference type="SMART" id="SM00386">
    <property type="entry name" value="HAT"/>
    <property type="match status" value="8"/>
</dbReference>
<dbReference type="GO" id="GO:0030515">
    <property type="term" value="F:snoRNA binding"/>
    <property type="evidence" value="ECO:0007669"/>
    <property type="project" value="InterPro"/>
</dbReference>
<dbReference type="EC" id="1.11.1.7" evidence="6"/>
<dbReference type="PRINTS" id="PR00458">
    <property type="entry name" value="PEROXIDASE"/>
</dbReference>
<evidence type="ECO:0000259" key="24">
    <source>
        <dbReference type="PROSITE" id="PS50873"/>
    </source>
</evidence>
<evidence type="ECO:0000256" key="14">
    <source>
        <dbReference type="ARBA" id="ARBA00023004"/>
    </source>
</evidence>
<dbReference type="Pfam" id="PF24892">
    <property type="entry name" value="UTP6_C"/>
    <property type="match status" value="1"/>
</dbReference>
<evidence type="ECO:0000313" key="25">
    <source>
        <dbReference type="EMBL" id="CAK7337625.1"/>
    </source>
</evidence>
<protein>
    <recommendedName>
        <fullName evidence="6">peroxidase</fullName>
        <ecNumber evidence="6">1.11.1.7</ecNumber>
    </recommendedName>
</protein>
<feature type="disulfide bond" evidence="22">
    <location>
        <begin position="790"/>
        <end position="795"/>
    </location>
</feature>
<evidence type="ECO:0000256" key="13">
    <source>
        <dbReference type="ARBA" id="ARBA00023002"/>
    </source>
</evidence>
<reference evidence="25 26" key="1">
    <citation type="submission" date="2024-01" db="EMBL/GenBank/DDBJ databases">
        <authorList>
            <person name="Waweru B."/>
        </authorList>
    </citation>
    <scope>NUCLEOTIDE SEQUENCE [LARGE SCALE GENOMIC DNA]</scope>
</reference>
<dbReference type="EMBL" id="CAWUPB010001108">
    <property type="protein sequence ID" value="CAK7337625.1"/>
    <property type="molecule type" value="Genomic_DNA"/>
</dbReference>
<feature type="active site" description="Proton acceptor" evidence="18">
    <location>
        <position position="788"/>
    </location>
</feature>
<evidence type="ECO:0000256" key="9">
    <source>
        <dbReference type="ARBA" id="ARBA00022617"/>
    </source>
</evidence>
<evidence type="ECO:0000256" key="1">
    <source>
        <dbReference type="ARBA" id="ARBA00000189"/>
    </source>
</evidence>
<evidence type="ECO:0000313" key="26">
    <source>
        <dbReference type="Proteomes" id="UP001314170"/>
    </source>
</evidence>
<dbReference type="FunFam" id="1.10.520.10:FF:000009">
    <property type="entry name" value="Peroxidase"/>
    <property type="match status" value="1"/>
</dbReference>
<proteinExistence type="inferred from homology"/>
<feature type="binding site" evidence="20">
    <location>
        <position position="794"/>
    </location>
    <ligand>
        <name>Ca(2+)</name>
        <dbReference type="ChEBI" id="CHEBI:29108"/>
        <label>1</label>
    </ligand>
</feature>
<feature type="disulfide bond" evidence="22">
    <location>
        <begin position="917"/>
        <end position="949"/>
    </location>
</feature>
<evidence type="ECO:0000256" key="6">
    <source>
        <dbReference type="ARBA" id="ARBA00012313"/>
    </source>
</evidence>
<dbReference type="Gene3D" id="1.10.520.10">
    <property type="match status" value="1"/>
</dbReference>
<dbReference type="GO" id="GO:0046872">
    <property type="term" value="F:metal ion binding"/>
    <property type="evidence" value="ECO:0007669"/>
    <property type="project" value="UniProtKB-KW"/>
</dbReference>
<dbReference type="GO" id="GO:0034388">
    <property type="term" value="C:Pwp2p-containing subcomplex of 90S preribosome"/>
    <property type="evidence" value="ECO:0007669"/>
    <property type="project" value="TreeGrafter"/>
</dbReference>
<dbReference type="Pfam" id="PF00141">
    <property type="entry name" value="peroxidase"/>
    <property type="match status" value="1"/>
</dbReference>
<evidence type="ECO:0000256" key="16">
    <source>
        <dbReference type="ARBA" id="ARBA00023180"/>
    </source>
</evidence>
<dbReference type="PROSITE" id="PS00435">
    <property type="entry name" value="PEROXIDASE_1"/>
    <property type="match status" value="1"/>
</dbReference>
<feature type="binding site" evidence="20">
    <location>
        <position position="805"/>
    </location>
    <ligand>
        <name>Ca(2+)</name>
        <dbReference type="ChEBI" id="CHEBI:29108"/>
        <label>1</label>
    </ligand>
</feature>
<evidence type="ECO:0000256" key="23">
    <source>
        <dbReference type="SAM" id="Coils"/>
    </source>
</evidence>
<comment type="caution">
    <text evidence="25">The sequence shown here is derived from an EMBL/GenBank/DDBJ whole genome shotgun (WGS) entry which is preliminary data.</text>
</comment>
<dbReference type="SUPFAM" id="SSF48113">
    <property type="entry name" value="Heme-dependent peroxidases"/>
    <property type="match status" value="1"/>
</dbReference>
<feature type="domain" description="Plant heme peroxidase family profile" evidence="24">
    <location>
        <begin position="747"/>
        <end position="1043"/>
    </location>
</feature>
<comment type="similarity">
    <text evidence="4">Belongs to the peroxidase family. Ascorbate peroxidase subfamily.</text>
</comment>
<feature type="disulfide bond" evidence="22">
    <location>
        <begin position="757"/>
        <end position="832"/>
    </location>
</feature>
<dbReference type="Gene3D" id="1.10.420.10">
    <property type="entry name" value="Peroxidase, domain 2"/>
    <property type="match status" value="1"/>
</dbReference>
<feature type="binding site" evidence="20">
    <location>
        <position position="911"/>
    </location>
    <ligand>
        <name>Ca(2+)</name>
        <dbReference type="ChEBI" id="CHEBI:29108"/>
        <label>2</label>
    </ligand>
</feature>
<evidence type="ECO:0000256" key="11">
    <source>
        <dbReference type="ARBA" id="ARBA00022737"/>
    </source>
</evidence>
<keyword evidence="26" id="KW-1185">Reference proteome</keyword>
<feature type="site" description="Transition state stabilizer" evidence="21">
    <location>
        <position position="784"/>
    </location>
</feature>